<evidence type="ECO:0000313" key="1">
    <source>
        <dbReference type="EMBL" id="JAR97206.1"/>
    </source>
</evidence>
<reference evidence="1" key="2">
    <citation type="journal article" date="2017" name="J. Med. Entomol.">
        <title>Transcriptome Analysis of the Triatoma infestans (Hemiptera: Reduviidae) Integument.</title>
        <authorList>
            <person name="Calderon-Fernandez G.M."/>
            <person name="Moriconi D.E."/>
            <person name="Dulbecco A.B."/>
            <person name="Juarez M.P."/>
        </authorList>
    </citation>
    <scope>NUCLEOTIDE SEQUENCE</scope>
    <source>
        <strain evidence="1">Int1</strain>
        <tissue evidence="1">Integument</tissue>
    </source>
</reference>
<reference evidence="1" key="1">
    <citation type="submission" date="2016-04" db="EMBL/GenBank/DDBJ databases">
        <authorList>
            <person name="Calderon-Fernandez G.M.Sr."/>
        </authorList>
    </citation>
    <scope>NUCLEOTIDE SEQUENCE</scope>
    <source>
        <strain evidence="1">Int1</strain>
        <tissue evidence="1">Integument</tissue>
    </source>
</reference>
<dbReference type="EMBL" id="GEMB01006121">
    <property type="protein sequence ID" value="JAR97206.1"/>
    <property type="molecule type" value="Transcribed_RNA"/>
</dbReference>
<organism evidence="1">
    <name type="scientific">Triatoma infestans</name>
    <name type="common">Assassin bug</name>
    <dbReference type="NCBI Taxonomy" id="30076"/>
    <lineage>
        <taxon>Eukaryota</taxon>
        <taxon>Metazoa</taxon>
        <taxon>Ecdysozoa</taxon>
        <taxon>Arthropoda</taxon>
        <taxon>Hexapoda</taxon>
        <taxon>Insecta</taxon>
        <taxon>Pterygota</taxon>
        <taxon>Neoptera</taxon>
        <taxon>Paraneoptera</taxon>
        <taxon>Hemiptera</taxon>
        <taxon>Heteroptera</taxon>
        <taxon>Panheteroptera</taxon>
        <taxon>Cimicomorpha</taxon>
        <taxon>Reduviidae</taxon>
        <taxon>Triatominae</taxon>
        <taxon>Triatoma</taxon>
    </lineage>
</organism>
<protein>
    <submittedName>
        <fullName evidence="1">Midkine and pleiotrophin isoform a</fullName>
    </submittedName>
</protein>
<accession>A0A170W4V5</accession>
<name>A0A170W4V5_TRIIF</name>
<sequence>MHFFCIVFVGSHVVDVVPSAFFFSVNCLDLVLVFASHSDQGPFSYRQGSLLFLAPRSLRINTSFSSSSQISPSASTTDANNTTATRMQQLHFIFNIFFLFPQKVIINLILL</sequence>
<dbReference type="AlphaFoldDB" id="A0A170W4V5"/>
<proteinExistence type="predicted"/>